<dbReference type="PROSITE" id="PS50003">
    <property type="entry name" value="PH_DOMAIN"/>
    <property type="match status" value="1"/>
</dbReference>
<dbReference type="KEGG" id="tsr:106540137"/>
<dbReference type="GO" id="GO:0005547">
    <property type="term" value="F:phosphatidylinositol-3,4,5-trisphosphate binding"/>
    <property type="evidence" value="ECO:0007669"/>
    <property type="project" value="TreeGrafter"/>
</dbReference>
<evidence type="ECO:0000313" key="3">
    <source>
        <dbReference type="RefSeq" id="XP_013910649.1"/>
    </source>
</evidence>
<gene>
    <name evidence="3" type="primary">ARAP3</name>
</gene>
<dbReference type="InterPro" id="IPR001849">
    <property type="entry name" value="PH_domain"/>
</dbReference>
<dbReference type="Proteomes" id="UP000504617">
    <property type="component" value="Unplaced"/>
</dbReference>
<proteinExistence type="predicted"/>
<feature type="domain" description="PH" evidence="1">
    <location>
        <begin position="26"/>
        <end position="128"/>
    </location>
</feature>
<organism evidence="2 3">
    <name type="scientific">Thamnophis sirtalis</name>
    <dbReference type="NCBI Taxonomy" id="35019"/>
    <lineage>
        <taxon>Eukaryota</taxon>
        <taxon>Metazoa</taxon>
        <taxon>Chordata</taxon>
        <taxon>Craniata</taxon>
        <taxon>Vertebrata</taxon>
        <taxon>Euteleostomi</taxon>
        <taxon>Lepidosauria</taxon>
        <taxon>Squamata</taxon>
        <taxon>Bifurcata</taxon>
        <taxon>Unidentata</taxon>
        <taxon>Episquamata</taxon>
        <taxon>Toxicofera</taxon>
        <taxon>Serpentes</taxon>
        <taxon>Colubroidea</taxon>
        <taxon>Colubridae</taxon>
        <taxon>Natricinae</taxon>
        <taxon>Thamnophis</taxon>
    </lineage>
</organism>
<evidence type="ECO:0000313" key="2">
    <source>
        <dbReference type="Proteomes" id="UP000504617"/>
    </source>
</evidence>
<dbReference type="InterPro" id="IPR052227">
    <property type="entry name" value="Arf-Rho-GAP_ANK-PH_domain"/>
</dbReference>
<dbReference type="InterPro" id="IPR011993">
    <property type="entry name" value="PH-like_dom_sf"/>
</dbReference>
<dbReference type="PANTHER" id="PTHR45899:SF4">
    <property type="entry name" value="ARF-GAP WITH RHO-GAP DOMAIN, ANK REPEAT AND PH DOMAIN-CONTAINING PROTEIN 3"/>
    <property type="match status" value="1"/>
</dbReference>
<dbReference type="OrthoDB" id="9048329at2759"/>
<dbReference type="AlphaFoldDB" id="A0A6I9X5G6"/>
<dbReference type="SUPFAM" id="SSF50729">
    <property type="entry name" value="PH domain-like"/>
    <property type="match status" value="1"/>
</dbReference>
<dbReference type="GO" id="GO:0005737">
    <property type="term" value="C:cytoplasm"/>
    <property type="evidence" value="ECO:0007669"/>
    <property type="project" value="TreeGrafter"/>
</dbReference>
<dbReference type="RefSeq" id="XP_013910649.1">
    <property type="nucleotide sequence ID" value="XM_014055174.1"/>
</dbReference>
<dbReference type="GeneID" id="106540137"/>
<accession>A0A6I9X5G6</accession>
<dbReference type="Pfam" id="PF00169">
    <property type="entry name" value="PH"/>
    <property type="match status" value="1"/>
</dbReference>
<sequence>MNLLWKGESVNRVLDITQKEQDTKRESPKYGLLKCREELAKLLGNKFQERYFVIKDQKLLLLKEKQSVKPEREWLLDMAKVYLGIRKKLKPPSRWGFTLILQKQQLYLTCTGKSELWDWVTSILKAQHDRIRPVHLRRRSSSDLTKTKFGTMPLISLHGDSSNPVMLSANQTLHRLHTRRILSMFFPMKMHQDAEQQEPAESEPVYEEVGSFTGIDVLESNHSLLPPMDQAKKSIGFSDQVTSSVLPPCWVPRASGTDLTKPCFERTFQVEPNKQNLTNRISEHKVIPTVSIEQQTGLPQALFALDKEESQHTALPTLHRENPTEVEIRISETKKTFQT</sequence>
<protein>
    <submittedName>
        <fullName evidence="3">Arf-GAP with Rho-GAP domain, ANK repeat and PH domain-containing protein 3</fullName>
    </submittedName>
</protein>
<keyword evidence="2" id="KW-1185">Reference proteome</keyword>
<dbReference type="CTD" id="64411"/>
<evidence type="ECO:0000259" key="1">
    <source>
        <dbReference type="PROSITE" id="PS50003"/>
    </source>
</evidence>
<name>A0A6I9X5G6_9SAUR</name>
<dbReference type="SMART" id="SM00233">
    <property type="entry name" value="PH"/>
    <property type="match status" value="1"/>
</dbReference>
<reference evidence="3" key="1">
    <citation type="submission" date="2025-08" db="UniProtKB">
        <authorList>
            <consortium name="RefSeq"/>
        </authorList>
    </citation>
    <scope>IDENTIFICATION</scope>
    <source>
        <tissue evidence="3">Skeletal muscle</tissue>
    </source>
</reference>
<dbReference type="Gene3D" id="2.30.29.30">
    <property type="entry name" value="Pleckstrin-homology domain (PH domain)/Phosphotyrosine-binding domain (PTB)"/>
    <property type="match status" value="1"/>
</dbReference>
<dbReference type="PANTHER" id="PTHR45899">
    <property type="entry name" value="RHO GTPASE ACTIVATING PROTEIN AT 15B, ISOFORM C"/>
    <property type="match status" value="1"/>
</dbReference>